<dbReference type="Proteomes" id="UP001221217">
    <property type="component" value="Unassembled WGS sequence"/>
</dbReference>
<gene>
    <name evidence="5" type="ORF">PQJ61_18000</name>
</gene>
<name>A0AAJ1IK99_9SPIO</name>
<dbReference type="InterPro" id="IPR020449">
    <property type="entry name" value="Tscrpt_reg_AraC-type_HTH"/>
</dbReference>
<dbReference type="SUPFAM" id="SSF51215">
    <property type="entry name" value="Regulatory protein AraC"/>
    <property type="match status" value="1"/>
</dbReference>
<comment type="caution">
    <text evidence="5">The sequence shown here is derived from an EMBL/GenBank/DDBJ whole genome shotgun (WGS) entry which is preliminary data.</text>
</comment>
<dbReference type="AlphaFoldDB" id="A0AAJ1IK99"/>
<dbReference type="InterPro" id="IPR003313">
    <property type="entry name" value="AraC-bd"/>
</dbReference>
<proteinExistence type="predicted"/>
<evidence type="ECO:0000256" key="3">
    <source>
        <dbReference type="ARBA" id="ARBA00023163"/>
    </source>
</evidence>
<keyword evidence="1" id="KW-0805">Transcription regulation</keyword>
<feature type="domain" description="HTH araC/xylS-type" evidence="4">
    <location>
        <begin position="178"/>
        <end position="276"/>
    </location>
</feature>
<sequence>MKDDGKDRIFPLPAQMIPGLTVIGTGRIKHDDFNISGMRVLKSYAVVFISKGQGKYFYDNQAAGIDLPEGCMFFLFPGMPHRYGPVNGDWVQLWAVFTGEIPELLERQGLLSRSSFILKDIRRWDIKSSFEELIKLSERKPIDYQLQMSVIMYRMLLSTVPGISQGGEKFGAKEQLVEEIRSRLQENLLTRRPVSEILNIGGYSYNYLRAVFKEVTSSSPVQYLNRMRIEYVCEQLSYSSQSIKEIAYSAGFDDPQYFSRMFKKTTGITPGQYRRSILSWSDII</sequence>
<evidence type="ECO:0000256" key="2">
    <source>
        <dbReference type="ARBA" id="ARBA00023125"/>
    </source>
</evidence>
<accession>A0AAJ1IK99</accession>
<dbReference type="PANTHER" id="PTHR43280">
    <property type="entry name" value="ARAC-FAMILY TRANSCRIPTIONAL REGULATOR"/>
    <property type="match status" value="1"/>
</dbReference>
<keyword evidence="3" id="KW-0804">Transcription</keyword>
<evidence type="ECO:0000259" key="4">
    <source>
        <dbReference type="PROSITE" id="PS01124"/>
    </source>
</evidence>
<dbReference type="PROSITE" id="PS01124">
    <property type="entry name" value="HTH_ARAC_FAMILY_2"/>
    <property type="match status" value="1"/>
</dbReference>
<dbReference type="InterPro" id="IPR018062">
    <property type="entry name" value="HTH_AraC-typ_CS"/>
</dbReference>
<evidence type="ECO:0000256" key="1">
    <source>
        <dbReference type="ARBA" id="ARBA00023015"/>
    </source>
</evidence>
<protein>
    <submittedName>
        <fullName evidence="5">AraC family transcriptional regulator</fullName>
    </submittedName>
</protein>
<dbReference type="SMART" id="SM00342">
    <property type="entry name" value="HTH_ARAC"/>
    <property type="match status" value="1"/>
</dbReference>
<dbReference type="InterPro" id="IPR037923">
    <property type="entry name" value="HTH-like"/>
</dbReference>
<dbReference type="SUPFAM" id="SSF46689">
    <property type="entry name" value="Homeodomain-like"/>
    <property type="match status" value="2"/>
</dbReference>
<organism evidence="5 6">
    <name type="scientific">Candidatus Thalassospirochaeta sargassi</name>
    <dbReference type="NCBI Taxonomy" id="3119039"/>
    <lineage>
        <taxon>Bacteria</taxon>
        <taxon>Pseudomonadati</taxon>
        <taxon>Spirochaetota</taxon>
        <taxon>Spirochaetia</taxon>
        <taxon>Spirochaetales</taxon>
        <taxon>Spirochaetaceae</taxon>
        <taxon>Candidatus Thalassospirochaeta</taxon>
    </lineage>
</organism>
<dbReference type="PANTHER" id="PTHR43280:SF30">
    <property type="entry name" value="MMSAB OPERON REGULATORY PROTEIN"/>
    <property type="match status" value="1"/>
</dbReference>
<dbReference type="Pfam" id="PF12833">
    <property type="entry name" value="HTH_18"/>
    <property type="match status" value="1"/>
</dbReference>
<dbReference type="Pfam" id="PF02311">
    <property type="entry name" value="AraC_binding"/>
    <property type="match status" value="1"/>
</dbReference>
<dbReference type="GO" id="GO:0043565">
    <property type="term" value="F:sequence-specific DNA binding"/>
    <property type="evidence" value="ECO:0007669"/>
    <property type="project" value="InterPro"/>
</dbReference>
<dbReference type="Gene3D" id="2.60.120.280">
    <property type="entry name" value="Regulatory protein AraC"/>
    <property type="match status" value="1"/>
</dbReference>
<dbReference type="GO" id="GO:0003700">
    <property type="term" value="F:DNA-binding transcription factor activity"/>
    <property type="evidence" value="ECO:0007669"/>
    <property type="project" value="InterPro"/>
</dbReference>
<dbReference type="InterPro" id="IPR009057">
    <property type="entry name" value="Homeodomain-like_sf"/>
</dbReference>
<evidence type="ECO:0000313" key="5">
    <source>
        <dbReference type="EMBL" id="MDC7228660.1"/>
    </source>
</evidence>
<dbReference type="PRINTS" id="PR00032">
    <property type="entry name" value="HTHARAC"/>
</dbReference>
<dbReference type="PROSITE" id="PS00041">
    <property type="entry name" value="HTH_ARAC_FAMILY_1"/>
    <property type="match status" value="1"/>
</dbReference>
<evidence type="ECO:0000313" key="6">
    <source>
        <dbReference type="Proteomes" id="UP001221217"/>
    </source>
</evidence>
<dbReference type="InterPro" id="IPR018060">
    <property type="entry name" value="HTH_AraC"/>
</dbReference>
<keyword evidence="2" id="KW-0238">DNA-binding</keyword>
<dbReference type="Gene3D" id="1.10.10.60">
    <property type="entry name" value="Homeodomain-like"/>
    <property type="match status" value="2"/>
</dbReference>
<reference evidence="5 6" key="1">
    <citation type="submission" date="2022-12" db="EMBL/GenBank/DDBJ databases">
        <title>Metagenome assembled genome from gulf of manar.</title>
        <authorList>
            <person name="Kohli P."/>
            <person name="Pk S."/>
            <person name="Venkata Ramana C."/>
            <person name="Sasikala C."/>
        </authorList>
    </citation>
    <scope>NUCLEOTIDE SEQUENCE [LARGE SCALE GENOMIC DNA]</scope>
    <source>
        <strain evidence="5">JB008</strain>
    </source>
</reference>
<dbReference type="EMBL" id="JAQQAL010000053">
    <property type="protein sequence ID" value="MDC7228660.1"/>
    <property type="molecule type" value="Genomic_DNA"/>
</dbReference>